<dbReference type="EMBL" id="GG738849">
    <property type="protein sequence ID" value="EFC49036.1"/>
    <property type="molecule type" value="Genomic_DNA"/>
</dbReference>
<dbReference type="InterPro" id="IPR032817">
    <property type="entry name" value="Mon2_C"/>
</dbReference>
<evidence type="ECO:0000259" key="5">
    <source>
        <dbReference type="Pfam" id="PF12783"/>
    </source>
</evidence>
<feature type="domain" description="Mon2 C-terminal" evidence="6">
    <location>
        <begin position="857"/>
        <end position="1108"/>
    </location>
</feature>
<evidence type="ECO:0000256" key="3">
    <source>
        <dbReference type="ARBA" id="ARBA00022927"/>
    </source>
</evidence>
<evidence type="ECO:0000256" key="2">
    <source>
        <dbReference type="ARBA" id="ARBA00022448"/>
    </source>
</evidence>
<dbReference type="Proteomes" id="UP000006671">
    <property type="component" value="Unassembled WGS sequence"/>
</dbReference>
<dbReference type="InterPro" id="IPR032629">
    <property type="entry name" value="DCB_dom"/>
</dbReference>
<comment type="similarity">
    <text evidence="1">Belongs to the MON2 family.</text>
</comment>
<feature type="domain" description="Mon2/Sec7/BIG1-like HUS" evidence="5">
    <location>
        <begin position="180"/>
        <end position="327"/>
    </location>
</feature>
<name>D2V2D0_NAEGR</name>
<dbReference type="VEuPathDB" id="AmoebaDB:NAEGRDRAFT_78277"/>
<evidence type="ECO:0000259" key="6">
    <source>
        <dbReference type="Pfam" id="PF16206"/>
    </source>
</evidence>
<organism evidence="9">
    <name type="scientific">Naegleria gruberi</name>
    <name type="common">Amoeba</name>
    <dbReference type="NCBI Taxonomy" id="5762"/>
    <lineage>
        <taxon>Eukaryota</taxon>
        <taxon>Discoba</taxon>
        <taxon>Heterolobosea</taxon>
        <taxon>Tetramitia</taxon>
        <taxon>Eutetramitia</taxon>
        <taxon>Vahlkampfiidae</taxon>
        <taxon>Naegleria</taxon>
    </lineage>
</organism>
<evidence type="ECO:0008006" key="10">
    <source>
        <dbReference type="Google" id="ProtNLM"/>
    </source>
</evidence>
<evidence type="ECO:0000256" key="4">
    <source>
        <dbReference type="SAM" id="MobiDB-lite"/>
    </source>
</evidence>
<dbReference type="Pfam" id="PF16206">
    <property type="entry name" value="Mon2_C"/>
    <property type="match status" value="2"/>
</dbReference>
<evidence type="ECO:0000313" key="8">
    <source>
        <dbReference type="EMBL" id="EFC49036.1"/>
    </source>
</evidence>
<protein>
    <recommendedName>
        <fullName evidence="10">Protein MON2 homolog</fullName>
    </recommendedName>
</protein>
<dbReference type="PANTHER" id="PTHR10663:SF333">
    <property type="entry name" value="PROTEIN MON2 HOMOLOG"/>
    <property type="match status" value="1"/>
</dbReference>
<evidence type="ECO:0000313" key="9">
    <source>
        <dbReference type="Proteomes" id="UP000006671"/>
    </source>
</evidence>
<dbReference type="SUPFAM" id="SSF48371">
    <property type="entry name" value="ARM repeat"/>
    <property type="match status" value="1"/>
</dbReference>
<accession>D2V2D0</accession>
<dbReference type="STRING" id="5762.D2V2D0"/>
<dbReference type="FunCoup" id="D2V2D0">
    <property type="interactions" value="424"/>
</dbReference>
<dbReference type="Pfam" id="PF16213">
    <property type="entry name" value="DCB"/>
    <property type="match status" value="1"/>
</dbReference>
<keyword evidence="9" id="KW-1185">Reference proteome</keyword>
<dbReference type="eggNOG" id="KOG1848">
    <property type="taxonomic scope" value="Eukaryota"/>
</dbReference>
<feature type="domain" description="Mon2 C-terminal" evidence="6">
    <location>
        <begin position="1250"/>
        <end position="1552"/>
    </location>
</feature>
<dbReference type="PANTHER" id="PTHR10663">
    <property type="entry name" value="GUANYL-NUCLEOTIDE EXCHANGE FACTOR"/>
    <property type="match status" value="1"/>
</dbReference>
<dbReference type="InParanoid" id="D2V2D0"/>
<feature type="region of interest" description="Disordered" evidence="4">
    <location>
        <begin position="1353"/>
        <end position="1378"/>
    </location>
</feature>
<dbReference type="InterPro" id="IPR032691">
    <property type="entry name" value="Mon2/Sec7/BIG1-like_HUS"/>
</dbReference>
<feature type="region of interest" description="Disordered" evidence="4">
    <location>
        <begin position="367"/>
        <end position="387"/>
    </location>
</feature>
<dbReference type="KEGG" id="ngr:NAEGRDRAFT_78277"/>
<feature type="domain" description="Mon2/Sec7/BIG1-like dimerisation and cyclophilin-binding" evidence="7">
    <location>
        <begin position="2"/>
        <end position="100"/>
    </location>
</feature>
<dbReference type="RefSeq" id="XP_002681780.1">
    <property type="nucleotide sequence ID" value="XM_002681734.1"/>
</dbReference>
<dbReference type="GeneID" id="8849900"/>
<sequence length="1585" mass="179127">MSSLLKVLQSELRSLSVEAQQKKFPAIKDAADRGVRQLRSIQEKMEEQGISSDQVIQLIKGNNEDIVKPFLIACESKTTKLIVTALSSLHQLLLYGAVPELVLAIFTAREGYELNQITLSKLLKLCYSLEGSKSLNVDMTAKATLRQATISIFEFLKPKINPETNEELERSIDEESNQFKNAFLYFNDLCATIQGETGEWLGISNIDINFILELVDSVLSHYGKYFTTFDLFKNIISQRMTPFLLTNISNISNGSSTNFSLMLRVYKLLSSVINSFGLVLHFETFTLVICDHLRDVIEKSSNQCNKVLALEVLKSIFYDYELLIHIHKSLPSSSENGELNIDGHIITKLSSAVTTYVQQLLNYNTSATPGTPTDPMSAEKNTQPINTGSSSLSAKLSNFDLTQKQTSRLDILVDKTTYSPSLGESIGACLECITGLITSLSIMSGIQKPTGPIKKNQVDEDTEESLEKKKICSIFVNLVWAPTLTLLYILLEVCEGDENIQSILRNYLLFTHTCGITGLSAPRDAFLTNLCKFTPKIKLSRRTYSSSNLSNTSDLFYTTYEPVVANSANSPTDVTMKMDDLNRKSVLVMKILFNIAHCLGGLLGSSWYLLLKNFLVIDKLLNQRMPFTSAPESEQEDLNILFAALQNLFMSTSHLSDESVLVMLKSLCRLSQDTTNNALLGESRLFAAQKILETVQVNMNRVEKTWPLFSSHILWLVENENEHTRKSSINFVYEVIISMYRPENNKYSVRFGNKDGELESNEIVSPDLERIVFTIFMDIFQSSCDYMETREQLLTTLNSLIGKCGHKLTTAWTVLLPLLKECAALPTSKKKSANSTVNRAKLIPLGFKCVQSIASKEYLPTLGFECLTEFFTVISAYVKQRDASDLNLSFVAINLFMSSAEFLTDRYPKVKNQDTYKDDKEAGENEGDLSRVDELWLTLYEQLREATVDSRPDVRNSSLKILSFVMVSQGDQLIKKTWEKCISDILLKILDMTHEAATSAETSLEDFELPTAGKDAQIESDDSKKKKKQIVVHHTRNTAAKQWSETRALVIDFVSRVVCEHGKTILSEIPLFVDKACNDITLFIHKSVLSKTSEIAMTAVKNLYDMISCTRGKIKQNLWKGAWEIWHTLADFSKYVTNDKKESFVNVDTITQLLDGIGKLYEQQQNGGESIFTQEDIRNVINYLIDQFLVCPAAVNVIIFPSAVQRSCMDLVCKISSFSDETREYIFDILSNHLPSKNSIRKGQIETPVKYAVLLQKTLLECCCLQAPTAVRQKLFKQTIQLLGDMIQTKFVKQSNQKSYFLWKSSIKGLENVVKACVISPEDSFVKDVDEETWKDLCIAIEEFLFHESYIESTDEDEEYEDSSSEEDNAETEEETDESILLTELISKFVLVHIDATTVKKRLLMILEKATHLAPKKVAKHSLKTLFYFVSNATQKLENVSSKEEDLTETERNEVDLGRFVLPILFKRCKSILNQFIQDDKRSGNCPLPKHRRQELYNTLIELKSIRVNPLLYSELNKLSELSENQSLALNGYQGLVVRLFPVLCEFISYNSNKESISAVLLEMFKIVSKELGIGEAHLLIDSDE</sequence>
<proteinExistence type="inferred from homology"/>
<evidence type="ECO:0000259" key="7">
    <source>
        <dbReference type="Pfam" id="PF16213"/>
    </source>
</evidence>
<gene>
    <name evidence="8" type="ORF">NAEGRDRAFT_78277</name>
</gene>
<evidence type="ECO:0000256" key="1">
    <source>
        <dbReference type="ARBA" id="ARBA00008144"/>
    </source>
</evidence>
<keyword evidence="3" id="KW-0653">Protein transport</keyword>
<dbReference type="InterPro" id="IPR016024">
    <property type="entry name" value="ARM-type_fold"/>
</dbReference>
<dbReference type="OrthoDB" id="10252360at2759"/>
<reference evidence="8 9" key="1">
    <citation type="journal article" date="2010" name="Cell">
        <title>The genome of Naegleria gruberi illuminates early eukaryotic versatility.</title>
        <authorList>
            <person name="Fritz-Laylin L.K."/>
            <person name="Prochnik S.E."/>
            <person name="Ginger M.L."/>
            <person name="Dacks J.B."/>
            <person name="Carpenter M.L."/>
            <person name="Field M.C."/>
            <person name="Kuo A."/>
            <person name="Paredez A."/>
            <person name="Chapman J."/>
            <person name="Pham J."/>
            <person name="Shu S."/>
            <person name="Neupane R."/>
            <person name="Cipriano M."/>
            <person name="Mancuso J."/>
            <person name="Tu H."/>
            <person name="Salamov A."/>
            <person name="Lindquist E."/>
            <person name="Shapiro H."/>
            <person name="Lucas S."/>
            <person name="Grigoriev I.V."/>
            <person name="Cande W.Z."/>
            <person name="Fulton C."/>
            <person name="Rokhsar D.S."/>
            <person name="Dawson S.C."/>
        </authorList>
    </citation>
    <scope>NUCLEOTIDE SEQUENCE [LARGE SCALE GENOMIC DNA]</scope>
    <source>
        <strain evidence="8 9">NEG-M</strain>
    </source>
</reference>
<keyword evidence="2" id="KW-0813">Transport</keyword>
<dbReference type="GO" id="GO:0015031">
    <property type="term" value="P:protein transport"/>
    <property type="evidence" value="ECO:0007669"/>
    <property type="project" value="UniProtKB-KW"/>
</dbReference>
<dbReference type="OMA" id="AWRLCLN"/>
<dbReference type="Pfam" id="PF12783">
    <property type="entry name" value="Sec7-like_HUS"/>
    <property type="match status" value="1"/>
</dbReference>